<sequence length="84" mass="9055">MSVRPSGCRRCLHEFLGGHSDPPLESGIGGIEQSDGERVVPRQKLEDEVHPCRAVINGADEWGLCAGLIQELDVDVATYALLQG</sequence>
<organism evidence="1 2">
    <name type="scientific">Prunus dulcis</name>
    <name type="common">Almond</name>
    <name type="synonym">Amygdalus dulcis</name>
    <dbReference type="NCBI Taxonomy" id="3755"/>
    <lineage>
        <taxon>Eukaryota</taxon>
        <taxon>Viridiplantae</taxon>
        <taxon>Streptophyta</taxon>
        <taxon>Embryophyta</taxon>
        <taxon>Tracheophyta</taxon>
        <taxon>Spermatophyta</taxon>
        <taxon>Magnoliopsida</taxon>
        <taxon>eudicotyledons</taxon>
        <taxon>Gunneridae</taxon>
        <taxon>Pentapetalae</taxon>
        <taxon>rosids</taxon>
        <taxon>fabids</taxon>
        <taxon>Rosales</taxon>
        <taxon>Rosaceae</taxon>
        <taxon>Amygdaloideae</taxon>
        <taxon>Amygdaleae</taxon>
        <taxon>Prunus</taxon>
    </lineage>
</organism>
<dbReference type="AlphaFoldDB" id="A0AAD4ZLI4"/>
<evidence type="ECO:0000313" key="2">
    <source>
        <dbReference type="Proteomes" id="UP001054821"/>
    </source>
</evidence>
<keyword evidence="2" id="KW-1185">Reference proteome</keyword>
<dbReference type="EMBL" id="JAJFAZ020000001">
    <property type="protein sequence ID" value="KAI5350261.1"/>
    <property type="molecule type" value="Genomic_DNA"/>
</dbReference>
<protein>
    <submittedName>
        <fullName evidence="1">Uncharacterized protein</fullName>
    </submittedName>
</protein>
<evidence type="ECO:0000313" key="1">
    <source>
        <dbReference type="EMBL" id="KAI5350261.1"/>
    </source>
</evidence>
<gene>
    <name evidence="1" type="ORF">L3X38_003152</name>
</gene>
<comment type="caution">
    <text evidence="1">The sequence shown here is derived from an EMBL/GenBank/DDBJ whole genome shotgun (WGS) entry which is preliminary data.</text>
</comment>
<reference evidence="1 2" key="1">
    <citation type="journal article" date="2022" name="G3 (Bethesda)">
        <title>Whole-genome sequence and methylome profiling of the almond [Prunus dulcis (Mill.) D.A. Webb] cultivar 'Nonpareil'.</title>
        <authorList>
            <person name="D'Amico-Willman K.M."/>
            <person name="Ouma W.Z."/>
            <person name="Meulia T."/>
            <person name="Sideli G.M."/>
            <person name="Gradziel T.M."/>
            <person name="Fresnedo-Ramirez J."/>
        </authorList>
    </citation>
    <scope>NUCLEOTIDE SEQUENCE [LARGE SCALE GENOMIC DNA]</scope>
    <source>
        <strain evidence="1">Clone GOH B32 T37-40</strain>
    </source>
</reference>
<accession>A0AAD4ZLI4</accession>
<dbReference type="Proteomes" id="UP001054821">
    <property type="component" value="Chromosome 1"/>
</dbReference>
<proteinExistence type="predicted"/>
<name>A0AAD4ZLI4_PRUDU</name>